<proteinExistence type="predicted"/>
<name>A0A0F3H0M3_9BACT</name>
<reference evidence="2 3" key="1">
    <citation type="submission" date="2015-02" db="EMBL/GenBank/DDBJ databases">
        <title>Single-cell genomics of uncultivated deep-branching MTB reveals a conserved set of magnetosome genes.</title>
        <authorList>
            <person name="Kolinko S."/>
            <person name="Richter M."/>
            <person name="Glockner F.O."/>
            <person name="Brachmann A."/>
            <person name="Schuler D."/>
        </authorList>
    </citation>
    <scope>NUCLEOTIDE SEQUENCE [LARGE SCALE GENOMIC DNA]</scope>
    <source>
        <strain evidence="2">TM-1</strain>
    </source>
</reference>
<protein>
    <submittedName>
        <fullName evidence="2">Uncharacterized protein</fullName>
    </submittedName>
</protein>
<evidence type="ECO:0000313" key="3">
    <source>
        <dbReference type="Proteomes" id="UP000033423"/>
    </source>
</evidence>
<organism evidence="2 3">
    <name type="scientific">Candidatus Magnetobacterium bavaricum</name>
    <dbReference type="NCBI Taxonomy" id="29290"/>
    <lineage>
        <taxon>Bacteria</taxon>
        <taxon>Pseudomonadati</taxon>
        <taxon>Nitrospirota</taxon>
        <taxon>Thermodesulfovibrionia</taxon>
        <taxon>Thermodesulfovibrionales</taxon>
        <taxon>Candidatus Magnetobacteriaceae</taxon>
        <taxon>Candidatus Magnetobacterium</taxon>
    </lineage>
</organism>
<feature type="region of interest" description="Disordered" evidence="1">
    <location>
        <begin position="1"/>
        <end position="49"/>
    </location>
</feature>
<comment type="caution">
    <text evidence="2">The sequence shown here is derived from an EMBL/GenBank/DDBJ whole genome shotgun (WGS) entry which is preliminary data.</text>
</comment>
<dbReference type="EMBL" id="LACI01000074">
    <property type="protein sequence ID" value="KJU87652.1"/>
    <property type="molecule type" value="Genomic_DNA"/>
</dbReference>
<accession>A0A0F3H0M3</accession>
<sequence length="296" mass="32015">MPKTIPEELPPEEELPLENPPDGGDIEPPPEGEGAPPEDEGLEAAPVPEAGPEVGQLQQVIATQQQMIQAMQLMMEKMQSNEAMFSVVASAVAKDNPDVQQALDDAGPPKPPPSYEDSMGHLSSYHDDETMGHLENAHNHITNRAAEQALNRLFPYIADMRHAINQFGLKSNHGIDMDAIGAEPEFDEHLNGMDEASGRSRADMLAEHAAKGNMGGMADMFNAYQKTKKAPVDPLSKEPLKVEATRISVAPNTAGVSGKGTGKPTDEELAEARKHIGTSPEANKRFNDLAARRLRH</sequence>
<dbReference type="AlphaFoldDB" id="A0A0F3H0M3"/>
<keyword evidence="3" id="KW-1185">Reference proteome</keyword>
<feature type="compositionally biased region" description="Basic and acidic residues" evidence="1">
    <location>
        <begin position="264"/>
        <end position="274"/>
    </location>
</feature>
<feature type="region of interest" description="Disordered" evidence="1">
    <location>
        <begin position="252"/>
        <end position="296"/>
    </location>
</feature>
<evidence type="ECO:0000313" key="2">
    <source>
        <dbReference type="EMBL" id="KJU87652.1"/>
    </source>
</evidence>
<evidence type="ECO:0000256" key="1">
    <source>
        <dbReference type="SAM" id="MobiDB-lite"/>
    </source>
</evidence>
<feature type="compositionally biased region" description="Basic and acidic residues" evidence="1">
    <location>
        <begin position="282"/>
        <end position="296"/>
    </location>
</feature>
<gene>
    <name evidence="2" type="ORF">MBAV_000155</name>
</gene>
<dbReference type="Proteomes" id="UP000033423">
    <property type="component" value="Unassembled WGS sequence"/>
</dbReference>
<feature type="compositionally biased region" description="Acidic residues" evidence="1">
    <location>
        <begin position="24"/>
        <end position="42"/>
    </location>
</feature>
<feature type="region of interest" description="Disordered" evidence="1">
    <location>
        <begin position="99"/>
        <end position="118"/>
    </location>
</feature>